<sequence>MLSGRRLNLIEPSPLDIEIADVALGLARNTRWNGQTSGDHAWSVAQHSVLVVEIVRRLLAPRRDTSLELAALLHDASEYVTHDLITPLKSVVGDVFKEVEDRLMVAVHMRFGLPRRLDLERKAIVKRADLIAGATEAVQLAGFQPTEVRTLLGIKEKPLPDVTLHPMPSREAERLFLDTYEALAARYALERR</sequence>
<dbReference type="SUPFAM" id="SSF109604">
    <property type="entry name" value="HD-domain/PDEase-like"/>
    <property type="match status" value="1"/>
</dbReference>
<protein>
    <submittedName>
        <fullName evidence="2">HD family hydrolase</fullName>
    </submittedName>
</protein>
<dbReference type="OrthoDB" id="9794481at2"/>
<evidence type="ECO:0000259" key="1">
    <source>
        <dbReference type="SMART" id="SM00471"/>
    </source>
</evidence>
<name>A0A5M6I9U6_9PROT</name>
<dbReference type="SMART" id="SM00471">
    <property type="entry name" value="HDc"/>
    <property type="match status" value="1"/>
</dbReference>
<gene>
    <name evidence="2" type="ORF">F1188_13690</name>
</gene>
<dbReference type="InterPro" id="IPR003607">
    <property type="entry name" value="HD/PDEase_dom"/>
</dbReference>
<dbReference type="EMBL" id="VWPJ01000013">
    <property type="protein sequence ID" value="KAA5604932.1"/>
    <property type="molecule type" value="Genomic_DNA"/>
</dbReference>
<dbReference type="Proteomes" id="UP000324065">
    <property type="component" value="Unassembled WGS sequence"/>
</dbReference>
<dbReference type="GO" id="GO:0016787">
    <property type="term" value="F:hydrolase activity"/>
    <property type="evidence" value="ECO:0007669"/>
    <property type="project" value="UniProtKB-KW"/>
</dbReference>
<accession>A0A5M6I9U6</accession>
<keyword evidence="3" id="KW-1185">Reference proteome</keyword>
<evidence type="ECO:0000313" key="2">
    <source>
        <dbReference type="EMBL" id="KAA5604932.1"/>
    </source>
</evidence>
<feature type="domain" description="HD/PDEase" evidence="1">
    <location>
        <begin position="40"/>
        <end position="143"/>
    </location>
</feature>
<comment type="caution">
    <text evidence="2">The sequence shown here is derived from an EMBL/GenBank/DDBJ whole genome shotgun (WGS) entry which is preliminary data.</text>
</comment>
<proteinExistence type="predicted"/>
<evidence type="ECO:0000313" key="3">
    <source>
        <dbReference type="Proteomes" id="UP000324065"/>
    </source>
</evidence>
<keyword evidence="2" id="KW-0378">Hydrolase</keyword>
<organism evidence="2 3">
    <name type="scientific">Roseospira marina</name>
    <dbReference type="NCBI Taxonomy" id="140057"/>
    <lineage>
        <taxon>Bacteria</taxon>
        <taxon>Pseudomonadati</taxon>
        <taxon>Pseudomonadota</taxon>
        <taxon>Alphaproteobacteria</taxon>
        <taxon>Rhodospirillales</taxon>
        <taxon>Rhodospirillaceae</taxon>
        <taxon>Roseospira</taxon>
    </lineage>
</organism>
<reference evidence="2 3" key="1">
    <citation type="submission" date="2019-09" db="EMBL/GenBank/DDBJ databases">
        <title>Genome sequence of Roseospira marina, one of the more divergent members of the non-sulfur purple photosynthetic bacterial family, the Rhodospirillaceae.</title>
        <authorList>
            <person name="Meyer T."/>
            <person name="Kyndt J."/>
        </authorList>
    </citation>
    <scope>NUCLEOTIDE SEQUENCE [LARGE SCALE GENOMIC DNA]</scope>
    <source>
        <strain evidence="2 3">DSM 15113</strain>
    </source>
</reference>
<dbReference type="AlphaFoldDB" id="A0A5M6I9U6"/>
<dbReference type="Gene3D" id="1.10.3210.10">
    <property type="entry name" value="Hypothetical protein af1432"/>
    <property type="match status" value="1"/>
</dbReference>